<dbReference type="InterPro" id="IPR036679">
    <property type="entry name" value="FlgN-like_sf"/>
</dbReference>
<reference evidence="5 6" key="1">
    <citation type="submission" date="2016-11" db="EMBL/GenBank/DDBJ databases">
        <authorList>
            <person name="Jaros S."/>
            <person name="Januszkiewicz K."/>
            <person name="Wedrychowicz H."/>
        </authorList>
    </citation>
    <scope>NUCLEOTIDE SEQUENCE [LARGE SCALE GENOMIC DNA]</scope>
    <source>
        <strain evidence="5 6">DSM 16917</strain>
    </source>
</reference>
<dbReference type="Gene3D" id="1.20.58.300">
    <property type="entry name" value="FlgN-like"/>
    <property type="match status" value="1"/>
</dbReference>
<proteinExistence type="inferred from homology"/>
<dbReference type="EMBL" id="FQXG01000002">
    <property type="protein sequence ID" value="SHH19767.1"/>
    <property type="molecule type" value="Genomic_DNA"/>
</dbReference>
<keyword evidence="4" id="KW-0175">Coiled coil</keyword>
<comment type="function">
    <text evidence="1">Required for the efficient initiation of filament assembly.</text>
</comment>
<comment type="similarity">
    <text evidence="2">Belongs to the FlgN family.</text>
</comment>
<sequence length="146" mass="16770">MVSKRERLQILVREIRQDIEDYKQLRSLLRHQRELLQRRDSQALEQHNPRQNALCQTLARRAKRRGEILESLGVSADNGGMDRLIKALAAQSQKPLLALWQQLGSLVKECQLENEVNGKLLANQKALLDRVLNVEQANQLDYGQPA</sequence>
<evidence type="ECO:0000313" key="6">
    <source>
        <dbReference type="Proteomes" id="UP000184268"/>
    </source>
</evidence>
<evidence type="ECO:0000256" key="1">
    <source>
        <dbReference type="ARBA" id="ARBA00002397"/>
    </source>
</evidence>
<keyword evidence="5" id="KW-0966">Cell projection</keyword>
<accession>A0A1M5R009</accession>
<name>A0A1M5R009_9GAMM</name>
<dbReference type="GO" id="GO:0044780">
    <property type="term" value="P:bacterial-type flagellum assembly"/>
    <property type="evidence" value="ECO:0007669"/>
    <property type="project" value="InterPro"/>
</dbReference>
<dbReference type="AlphaFoldDB" id="A0A1M5R009"/>
<evidence type="ECO:0000256" key="3">
    <source>
        <dbReference type="ARBA" id="ARBA00022795"/>
    </source>
</evidence>
<dbReference type="OrthoDB" id="5600584at2"/>
<keyword evidence="3" id="KW-1005">Bacterial flagellum biogenesis</keyword>
<feature type="coiled-coil region" evidence="4">
    <location>
        <begin position="5"/>
        <end position="39"/>
    </location>
</feature>
<dbReference type="RefSeq" id="WP_067657864.1">
    <property type="nucleotide sequence ID" value="NZ_FQXG01000002.1"/>
</dbReference>
<dbReference type="STRING" id="299255.SAMN02745129_1436"/>
<organism evidence="5 6">
    <name type="scientific">Ferrimonas marina</name>
    <dbReference type="NCBI Taxonomy" id="299255"/>
    <lineage>
        <taxon>Bacteria</taxon>
        <taxon>Pseudomonadati</taxon>
        <taxon>Pseudomonadota</taxon>
        <taxon>Gammaproteobacteria</taxon>
        <taxon>Alteromonadales</taxon>
        <taxon>Ferrimonadaceae</taxon>
        <taxon>Ferrimonas</taxon>
    </lineage>
</organism>
<dbReference type="InterPro" id="IPR007809">
    <property type="entry name" value="FlgN-like"/>
</dbReference>
<dbReference type="SUPFAM" id="SSF140566">
    <property type="entry name" value="FlgN-like"/>
    <property type="match status" value="1"/>
</dbReference>
<protein>
    <submittedName>
        <fullName evidence="5">Flagella synthesis protein FlgN</fullName>
    </submittedName>
</protein>
<evidence type="ECO:0000256" key="2">
    <source>
        <dbReference type="ARBA" id="ARBA00007703"/>
    </source>
</evidence>
<dbReference type="Proteomes" id="UP000184268">
    <property type="component" value="Unassembled WGS sequence"/>
</dbReference>
<keyword evidence="5" id="KW-0282">Flagellum</keyword>
<dbReference type="Pfam" id="PF05130">
    <property type="entry name" value="FlgN"/>
    <property type="match status" value="1"/>
</dbReference>
<keyword evidence="6" id="KW-1185">Reference proteome</keyword>
<evidence type="ECO:0000313" key="5">
    <source>
        <dbReference type="EMBL" id="SHH19767.1"/>
    </source>
</evidence>
<keyword evidence="5" id="KW-0969">Cilium</keyword>
<evidence type="ECO:0000256" key="4">
    <source>
        <dbReference type="SAM" id="Coils"/>
    </source>
</evidence>
<gene>
    <name evidence="5" type="ORF">SAMN02745129_1436</name>
</gene>